<reference evidence="3 4" key="1">
    <citation type="submission" date="2019-09" db="EMBL/GenBank/DDBJ databases">
        <authorList>
            <person name="Wang X."/>
        </authorList>
    </citation>
    <scope>NUCLEOTIDE SEQUENCE [LARGE SCALE GENOMIC DNA]</scope>
    <source>
        <strain evidence="3 4">CICC 11023</strain>
    </source>
</reference>
<evidence type="ECO:0000313" key="3">
    <source>
        <dbReference type="EMBL" id="KAA8888808.1"/>
    </source>
</evidence>
<evidence type="ECO:0000256" key="1">
    <source>
        <dbReference type="ARBA" id="ARBA00022801"/>
    </source>
</evidence>
<dbReference type="PANTHER" id="PTHR48081">
    <property type="entry name" value="AB HYDROLASE SUPERFAMILY PROTEIN C4A8.06C"/>
    <property type="match status" value="1"/>
</dbReference>
<proteinExistence type="predicted"/>
<evidence type="ECO:0000259" key="2">
    <source>
        <dbReference type="Pfam" id="PF20434"/>
    </source>
</evidence>
<dbReference type="SUPFAM" id="SSF53474">
    <property type="entry name" value="alpha/beta-Hydrolases"/>
    <property type="match status" value="1"/>
</dbReference>
<accession>A0A5N0EHE3</accession>
<dbReference type="InterPro" id="IPR049492">
    <property type="entry name" value="BD-FAE-like_dom"/>
</dbReference>
<dbReference type="Pfam" id="PF20434">
    <property type="entry name" value="BD-FAE"/>
    <property type="match status" value="1"/>
</dbReference>
<dbReference type="InterPro" id="IPR029058">
    <property type="entry name" value="AB_hydrolase_fold"/>
</dbReference>
<dbReference type="AlphaFoldDB" id="A0A5N0EHE3"/>
<name>A0A5N0EHE3_9NOCA</name>
<protein>
    <submittedName>
        <fullName evidence="3">Alpha/beta hydrolase</fullName>
    </submittedName>
</protein>
<keyword evidence="1 3" id="KW-0378">Hydrolase</keyword>
<dbReference type="EMBL" id="VXLC01000003">
    <property type="protein sequence ID" value="KAA8888808.1"/>
    <property type="molecule type" value="Genomic_DNA"/>
</dbReference>
<gene>
    <name evidence="3" type="ORF">F3087_07280</name>
</gene>
<dbReference type="PANTHER" id="PTHR48081:SF13">
    <property type="entry name" value="ALPHA_BETA HYDROLASE"/>
    <property type="match status" value="1"/>
</dbReference>
<dbReference type="Proteomes" id="UP000323876">
    <property type="component" value="Unassembled WGS sequence"/>
</dbReference>
<keyword evidence="4" id="KW-1185">Reference proteome</keyword>
<evidence type="ECO:0000313" key="4">
    <source>
        <dbReference type="Proteomes" id="UP000323876"/>
    </source>
</evidence>
<feature type="domain" description="BD-FAE-like" evidence="2">
    <location>
        <begin position="23"/>
        <end position="238"/>
    </location>
</feature>
<dbReference type="GO" id="GO:0016787">
    <property type="term" value="F:hydrolase activity"/>
    <property type="evidence" value="ECO:0007669"/>
    <property type="project" value="UniProtKB-KW"/>
</dbReference>
<comment type="caution">
    <text evidence="3">The sequence shown here is derived from an EMBL/GenBank/DDBJ whole genome shotgun (WGS) entry which is preliminary data.</text>
</comment>
<sequence length="247" mass="25916">MLIPTWLTRPVPLPGGQTKQLAMDIQVPQTAGRKPLVVYVPGGGFMMADKGGNLALRTFVAEAGYVVASIQYRVQPDGATYVDSVSDVKAAIRYLRAHAADYDINPGAVGVWGDSAGGHLSAMTGVTNGDKRFDVGADLDESSDVQAVIDKFGASDLSRLQSEFDPETQQAMAPLLAATARYVNGPTSATSLAEDPAAVARANPITYIQATDPPFAIFHGSQDTTISPSQTLLLHNALVAAGVDSTR</sequence>
<dbReference type="OrthoDB" id="255603at2"/>
<dbReference type="InterPro" id="IPR050300">
    <property type="entry name" value="GDXG_lipolytic_enzyme"/>
</dbReference>
<dbReference type="Gene3D" id="3.40.50.1820">
    <property type="entry name" value="alpha/beta hydrolase"/>
    <property type="match status" value="1"/>
</dbReference>
<organism evidence="3 4">
    <name type="scientific">Nocardia colli</name>
    <dbReference type="NCBI Taxonomy" id="2545717"/>
    <lineage>
        <taxon>Bacteria</taxon>
        <taxon>Bacillati</taxon>
        <taxon>Actinomycetota</taxon>
        <taxon>Actinomycetes</taxon>
        <taxon>Mycobacteriales</taxon>
        <taxon>Nocardiaceae</taxon>
        <taxon>Nocardia</taxon>
    </lineage>
</organism>